<reference evidence="9 10" key="1">
    <citation type="journal article" date="2024" name="Nat. Commun.">
        <title>Phylogenomics reveals the evolutionary origins of lichenization in chlorophyte algae.</title>
        <authorList>
            <person name="Puginier C."/>
            <person name="Libourel C."/>
            <person name="Otte J."/>
            <person name="Skaloud P."/>
            <person name="Haon M."/>
            <person name="Grisel S."/>
            <person name="Petersen M."/>
            <person name="Berrin J.G."/>
            <person name="Delaux P.M."/>
            <person name="Dal Grande F."/>
            <person name="Keller J."/>
        </authorList>
    </citation>
    <scope>NUCLEOTIDE SEQUENCE [LARGE SCALE GENOMIC DNA]</scope>
    <source>
        <strain evidence="9 10">SAG 2043</strain>
    </source>
</reference>
<evidence type="ECO:0000259" key="8">
    <source>
        <dbReference type="SMART" id="SM01190"/>
    </source>
</evidence>
<evidence type="ECO:0000256" key="3">
    <source>
        <dbReference type="ARBA" id="ARBA00022692"/>
    </source>
</evidence>
<dbReference type="PANTHER" id="PTHR22811">
    <property type="entry name" value="TRANSMEMBRANE EMP24 DOMAIN-CONTAINING PROTEIN"/>
    <property type="match status" value="1"/>
</dbReference>
<sequence>MVQAGDDQRHRKCHRGVGSFVSLEAEGYKPLVRLRVTNSNGEEVYSVGAKAEDKFSIRARTPGQYSFCLTLAPSSATRLGKRGYRDVLWHLQKGHLFTHHQVTENHLNPLLEIVSGLKGDLMECRSLQLYLKDRELRHRHTVDSTHSRVKGYAALQMLTVIVASVLQVAFIRKLFSTEGVRRVHSKTDI</sequence>
<dbReference type="AlphaFoldDB" id="A0AAW1QFC4"/>
<gene>
    <name evidence="9" type="ORF">WJX72_006331</name>
</gene>
<dbReference type="Proteomes" id="UP001489004">
    <property type="component" value="Unassembled WGS sequence"/>
</dbReference>
<evidence type="ECO:0000256" key="5">
    <source>
        <dbReference type="ARBA" id="ARBA00022989"/>
    </source>
</evidence>
<dbReference type="GO" id="GO:0016020">
    <property type="term" value="C:membrane"/>
    <property type="evidence" value="ECO:0007669"/>
    <property type="project" value="UniProtKB-SubCell"/>
</dbReference>
<organism evidence="9 10">
    <name type="scientific">[Myrmecia] bisecta</name>
    <dbReference type="NCBI Taxonomy" id="41462"/>
    <lineage>
        <taxon>Eukaryota</taxon>
        <taxon>Viridiplantae</taxon>
        <taxon>Chlorophyta</taxon>
        <taxon>core chlorophytes</taxon>
        <taxon>Trebouxiophyceae</taxon>
        <taxon>Trebouxiales</taxon>
        <taxon>Trebouxiaceae</taxon>
        <taxon>Myrmecia</taxon>
    </lineage>
</organism>
<proteinExistence type="inferred from homology"/>
<evidence type="ECO:0000256" key="4">
    <source>
        <dbReference type="ARBA" id="ARBA00022729"/>
    </source>
</evidence>
<evidence type="ECO:0000256" key="1">
    <source>
        <dbReference type="ARBA" id="ARBA00004479"/>
    </source>
</evidence>
<keyword evidence="10" id="KW-1185">Reference proteome</keyword>
<name>A0AAW1QFC4_9CHLO</name>
<evidence type="ECO:0000256" key="6">
    <source>
        <dbReference type="ARBA" id="ARBA00023136"/>
    </source>
</evidence>
<dbReference type="InterPro" id="IPR009038">
    <property type="entry name" value="GOLD_dom"/>
</dbReference>
<keyword evidence="3 7" id="KW-0812">Transmembrane</keyword>
<comment type="subcellular location">
    <subcellularLocation>
        <location evidence="1">Membrane</location>
        <topology evidence="1">Single-pass type I membrane protein</topology>
    </subcellularLocation>
</comment>
<comment type="similarity">
    <text evidence="2">Belongs to the EMP24/GP25L family.</text>
</comment>
<keyword evidence="4" id="KW-0732">Signal</keyword>
<evidence type="ECO:0000256" key="2">
    <source>
        <dbReference type="ARBA" id="ARBA00007104"/>
    </source>
</evidence>
<comment type="caution">
    <text evidence="9">The sequence shown here is derived from an EMBL/GenBank/DDBJ whole genome shotgun (WGS) entry which is preliminary data.</text>
</comment>
<evidence type="ECO:0000256" key="7">
    <source>
        <dbReference type="SAM" id="Phobius"/>
    </source>
</evidence>
<evidence type="ECO:0000313" key="10">
    <source>
        <dbReference type="Proteomes" id="UP001489004"/>
    </source>
</evidence>
<feature type="domain" description="GOLD" evidence="8">
    <location>
        <begin position="1"/>
        <end position="176"/>
    </location>
</feature>
<dbReference type="SMART" id="SM01190">
    <property type="entry name" value="EMP24_GP25L"/>
    <property type="match status" value="1"/>
</dbReference>
<accession>A0AAW1QFC4</accession>
<dbReference type="Pfam" id="PF01105">
    <property type="entry name" value="EMP24_GP25L"/>
    <property type="match status" value="1"/>
</dbReference>
<keyword evidence="5 7" id="KW-1133">Transmembrane helix</keyword>
<keyword evidence="6 7" id="KW-0472">Membrane</keyword>
<dbReference type="EMBL" id="JALJOR010000003">
    <property type="protein sequence ID" value="KAK9820119.1"/>
    <property type="molecule type" value="Genomic_DNA"/>
</dbReference>
<dbReference type="InterPro" id="IPR015720">
    <property type="entry name" value="Emp24-like"/>
</dbReference>
<feature type="transmembrane region" description="Helical" evidence="7">
    <location>
        <begin position="151"/>
        <end position="171"/>
    </location>
</feature>
<protein>
    <recommendedName>
        <fullName evidence="8">GOLD domain-containing protein</fullName>
    </recommendedName>
</protein>
<evidence type="ECO:0000313" key="9">
    <source>
        <dbReference type="EMBL" id="KAK9820119.1"/>
    </source>
</evidence>